<evidence type="ECO:0000313" key="2">
    <source>
        <dbReference type="EMBL" id="KAF2825606.1"/>
    </source>
</evidence>
<sequence>MTSPQREPALSLTLNQDFAPRPTEISLKQDHYFGHNRLKIKPFDTERAVTLVCLSLNVNDAPSNKNLDLLGALRSGLIELTELGKDDIIAVPAGDPSPLGRTSIPPTLSPEGDQSQGSLYMDTTSTVWKSIFQHEKTYELRLSKNGGETWAYYTDD</sequence>
<evidence type="ECO:0000256" key="1">
    <source>
        <dbReference type="SAM" id="MobiDB-lite"/>
    </source>
</evidence>
<protein>
    <submittedName>
        <fullName evidence="2">Uncharacterized protein</fullName>
    </submittedName>
</protein>
<dbReference type="AlphaFoldDB" id="A0A6A6ZXN1"/>
<keyword evidence="3" id="KW-1185">Reference proteome</keyword>
<dbReference type="EMBL" id="MU006227">
    <property type="protein sequence ID" value="KAF2825606.1"/>
    <property type="molecule type" value="Genomic_DNA"/>
</dbReference>
<accession>A0A6A6ZXN1</accession>
<proteinExistence type="predicted"/>
<feature type="region of interest" description="Disordered" evidence="1">
    <location>
        <begin position="89"/>
        <end position="117"/>
    </location>
</feature>
<dbReference type="OrthoDB" id="3934864at2759"/>
<evidence type="ECO:0000313" key="3">
    <source>
        <dbReference type="Proteomes" id="UP000799424"/>
    </source>
</evidence>
<name>A0A6A6ZXN1_9PLEO</name>
<gene>
    <name evidence="2" type="ORF">CC86DRAFT_467284</name>
</gene>
<organism evidence="2 3">
    <name type="scientific">Ophiobolus disseminans</name>
    <dbReference type="NCBI Taxonomy" id="1469910"/>
    <lineage>
        <taxon>Eukaryota</taxon>
        <taxon>Fungi</taxon>
        <taxon>Dikarya</taxon>
        <taxon>Ascomycota</taxon>
        <taxon>Pezizomycotina</taxon>
        <taxon>Dothideomycetes</taxon>
        <taxon>Pleosporomycetidae</taxon>
        <taxon>Pleosporales</taxon>
        <taxon>Pleosporineae</taxon>
        <taxon>Phaeosphaeriaceae</taxon>
        <taxon>Ophiobolus</taxon>
    </lineage>
</organism>
<reference evidence="2" key="1">
    <citation type="journal article" date="2020" name="Stud. Mycol.">
        <title>101 Dothideomycetes genomes: a test case for predicting lifestyles and emergence of pathogens.</title>
        <authorList>
            <person name="Haridas S."/>
            <person name="Albert R."/>
            <person name="Binder M."/>
            <person name="Bloem J."/>
            <person name="Labutti K."/>
            <person name="Salamov A."/>
            <person name="Andreopoulos B."/>
            <person name="Baker S."/>
            <person name="Barry K."/>
            <person name="Bills G."/>
            <person name="Bluhm B."/>
            <person name="Cannon C."/>
            <person name="Castanera R."/>
            <person name="Culley D."/>
            <person name="Daum C."/>
            <person name="Ezra D."/>
            <person name="Gonzalez J."/>
            <person name="Henrissat B."/>
            <person name="Kuo A."/>
            <person name="Liang C."/>
            <person name="Lipzen A."/>
            <person name="Lutzoni F."/>
            <person name="Magnuson J."/>
            <person name="Mondo S."/>
            <person name="Nolan M."/>
            <person name="Ohm R."/>
            <person name="Pangilinan J."/>
            <person name="Park H.-J."/>
            <person name="Ramirez L."/>
            <person name="Alfaro M."/>
            <person name="Sun H."/>
            <person name="Tritt A."/>
            <person name="Yoshinaga Y."/>
            <person name="Zwiers L.-H."/>
            <person name="Turgeon B."/>
            <person name="Goodwin S."/>
            <person name="Spatafora J."/>
            <person name="Crous P."/>
            <person name="Grigoriev I."/>
        </authorList>
    </citation>
    <scope>NUCLEOTIDE SEQUENCE</scope>
    <source>
        <strain evidence="2">CBS 113818</strain>
    </source>
</reference>
<dbReference type="Proteomes" id="UP000799424">
    <property type="component" value="Unassembled WGS sequence"/>
</dbReference>